<evidence type="ECO:0000313" key="2">
    <source>
        <dbReference type="EMBL" id="THV07003.1"/>
    </source>
</evidence>
<reference evidence="2 3" key="1">
    <citation type="journal article" date="2019" name="Nat. Ecol. Evol.">
        <title>Megaphylogeny resolves global patterns of mushroom evolution.</title>
        <authorList>
            <person name="Varga T."/>
            <person name="Krizsan K."/>
            <person name="Foldi C."/>
            <person name="Dima B."/>
            <person name="Sanchez-Garcia M."/>
            <person name="Sanchez-Ramirez S."/>
            <person name="Szollosi G.J."/>
            <person name="Szarkandi J.G."/>
            <person name="Papp V."/>
            <person name="Albert L."/>
            <person name="Andreopoulos W."/>
            <person name="Angelini C."/>
            <person name="Antonin V."/>
            <person name="Barry K.W."/>
            <person name="Bougher N.L."/>
            <person name="Buchanan P."/>
            <person name="Buyck B."/>
            <person name="Bense V."/>
            <person name="Catcheside P."/>
            <person name="Chovatia M."/>
            <person name="Cooper J."/>
            <person name="Damon W."/>
            <person name="Desjardin D."/>
            <person name="Finy P."/>
            <person name="Geml J."/>
            <person name="Haridas S."/>
            <person name="Hughes K."/>
            <person name="Justo A."/>
            <person name="Karasinski D."/>
            <person name="Kautmanova I."/>
            <person name="Kiss B."/>
            <person name="Kocsube S."/>
            <person name="Kotiranta H."/>
            <person name="LaButti K.M."/>
            <person name="Lechner B.E."/>
            <person name="Liimatainen K."/>
            <person name="Lipzen A."/>
            <person name="Lukacs Z."/>
            <person name="Mihaltcheva S."/>
            <person name="Morgado L.N."/>
            <person name="Niskanen T."/>
            <person name="Noordeloos M.E."/>
            <person name="Ohm R.A."/>
            <person name="Ortiz-Santana B."/>
            <person name="Ovrebo C."/>
            <person name="Racz N."/>
            <person name="Riley R."/>
            <person name="Savchenko A."/>
            <person name="Shiryaev A."/>
            <person name="Soop K."/>
            <person name="Spirin V."/>
            <person name="Szebenyi C."/>
            <person name="Tomsovsky M."/>
            <person name="Tulloss R.E."/>
            <person name="Uehling J."/>
            <person name="Grigoriev I.V."/>
            <person name="Vagvolgyi C."/>
            <person name="Papp T."/>
            <person name="Martin F.M."/>
            <person name="Miettinen O."/>
            <person name="Hibbett D.S."/>
            <person name="Nagy L.G."/>
        </authorList>
    </citation>
    <scope>NUCLEOTIDE SEQUENCE [LARGE SCALE GENOMIC DNA]</scope>
    <source>
        <strain evidence="2 3">CBS 962.96</strain>
    </source>
</reference>
<feature type="compositionally biased region" description="Basic and acidic residues" evidence="1">
    <location>
        <begin position="459"/>
        <end position="479"/>
    </location>
</feature>
<proteinExistence type="predicted"/>
<sequence length="576" mass="64282">MENEDPSKNTAPDSPMLVIAIDELQELTEPRGRHDNAYSPFHLLGRAIKVFSESRSPGPDAWVVFLSTNSKVTHFAAPAVIHPSQRVLNEGQLIFPPFCLLQWDTFDEPKNVLSVGNYEDAISFGRPLWKSVNSLELYRKPEAMSKFALTKLINSDVNRINSAQMISDEMALAVLGQRFAIDFLFGAWEAVPFVDTSVASHMRVLTSTTEDRSWRYTTYPSEPVLSNAAAQFMYMEEQTVSRLSRTLVQNIVDGLVDAGEVGELMSRLLILISRDFAAILNYRIQIAGDSPKSRSPPLSQRFPSSHGDFFPYLRPVPLLDVLDILLGLEWLSECKEDIVSAFKRAYISASHWNVLSKDIGPLLNVTASDWLKSYFLCGVAVQCRHDQPLIDKVVPILFLNPAGQYDGMSCWLIQDKNKTKVDSRALRSIEVGHTSIDLDTGKPYVVTCFNFGVRGLSGEGKEDGTEEGKEEGKEDKTEGKKLKGCRVTMPSRGTHISRALRIEVTGLSEEVFPVLKTRYDFARSIIALLQATKTIQIPKDSTNQALVRVSLEYASSKPRAEKEAEISRLRSQTVAA</sequence>
<dbReference type="Proteomes" id="UP000297245">
    <property type="component" value="Unassembled WGS sequence"/>
</dbReference>
<evidence type="ECO:0000256" key="1">
    <source>
        <dbReference type="SAM" id="MobiDB-lite"/>
    </source>
</evidence>
<gene>
    <name evidence="2" type="ORF">K435DRAFT_418125</name>
</gene>
<organism evidence="2 3">
    <name type="scientific">Dendrothele bispora (strain CBS 962.96)</name>
    <dbReference type="NCBI Taxonomy" id="1314807"/>
    <lineage>
        <taxon>Eukaryota</taxon>
        <taxon>Fungi</taxon>
        <taxon>Dikarya</taxon>
        <taxon>Basidiomycota</taxon>
        <taxon>Agaricomycotina</taxon>
        <taxon>Agaricomycetes</taxon>
        <taxon>Agaricomycetidae</taxon>
        <taxon>Agaricales</taxon>
        <taxon>Agaricales incertae sedis</taxon>
        <taxon>Dendrothele</taxon>
    </lineage>
</organism>
<evidence type="ECO:0000313" key="3">
    <source>
        <dbReference type="Proteomes" id="UP000297245"/>
    </source>
</evidence>
<keyword evidence="3" id="KW-1185">Reference proteome</keyword>
<protein>
    <submittedName>
        <fullName evidence="2">Uncharacterized protein</fullName>
    </submittedName>
</protein>
<accession>A0A4S8MUQ5</accession>
<feature type="region of interest" description="Disordered" evidence="1">
    <location>
        <begin position="458"/>
        <end position="479"/>
    </location>
</feature>
<dbReference type="EMBL" id="ML179040">
    <property type="protein sequence ID" value="THV07003.1"/>
    <property type="molecule type" value="Genomic_DNA"/>
</dbReference>
<dbReference type="OrthoDB" id="107110at2759"/>
<dbReference type="PANTHER" id="PTHR33266:SF1">
    <property type="entry name" value="F-BOX DOMAIN-CONTAINING PROTEIN"/>
    <property type="match status" value="1"/>
</dbReference>
<dbReference type="PANTHER" id="PTHR33266">
    <property type="entry name" value="CHROMOSOME 15, WHOLE GENOME SHOTGUN SEQUENCE"/>
    <property type="match status" value="1"/>
</dbReference>
<dbReference type="AlphaFoldDB" id="A0A4S8MUQ5"/>
<name>A0A4S8MUQ5_DENBC</name>